<feature type="disulfide bond" evidence="16">
    <location>
        <begin position="375"/>
        <end position="439"/>
    </location>
</feature>
<evidence type="ECO:0000256" key="16">
    <source>
        <dbReference type="PROSITE-ProRule" id="PRU00196"/>
    </source>
</evidence>
<evidence type="ECO:0000256" key="3">
    <source>
        <dbReference type="ARBA" id="ARBA00022475"/>
    </source>
</evidence>
<feature type="disulfide bond" evidence="16">
    <location>
        <begin position="797"/>
        <end position="861"/>
    </location>
</feature>
<dbReference type="FunFam" id="3.10.250.10:FF:000016">
    <property type="entry name" value="Scavenger receptor cysteine-rich protein type 12"/>
    <property type="match status" value="1"/>
</dbReference>
<dbReference type="Gene3D" id="3.10.250.10">
    <property type="entry name" value="SRCR-like domain"/>
    <property type="match status" value="11"/>
</dbReference>
<feature type="disulfide bond" evidence="16">
    <location>
        <begin position="388"/>
        <end position="449"/>
    </location>
</feature>
<feature type="disulfide bond" evidence="16">
    <location>
        <begin position="736"/>
        <end position="746"/>
    </location>
</feature>
<feature type="domain" description="SRCR" evidence="18">
    <location>
        <begin position="455"/>
        <end position="557"/>
    </location>
</feature>
<dbReference type="SUPFAM" id="SSF56487">
    <property type="entry name" value="SRCR-like"/>
    <property type="match status" value="11"/>
</dbReference>
<feature type="domain" description="SRCR" evidence="18">
    <location>
        <begin position="772"/>
        <end position="872"/>
    </location>
</feature>
<feature type="disulfide bond" evidence="16">
    <location>
        <begin position="841"/>
        <end position="851"/>
    </location>
</feature>
<keyword evidence="12" id="KW-0325">Glycoprotein</keyword>
<evidence type="ECO:0000256" key="12">
    <source>
        <dbReference type="ARBA" id="ARBA00023180"/>
    </source>
</evidence>
<feature type="disulfide bond" evidence="16">
    <location>
        <begin position="587"/>
        <end position="651"/>
    </location>
</feature>
<dbReference type="InParanoid" id="H2ZTW5"/>
<keyword evidence="9 17" id="KW-0472">Membrane</keyword>
<feature type="disulfide bond" evidence="16">
    <location>
        <begin position="810"/>
        <end position="871"/>
    </location>
</feature>
<evidence type="ECO:0000256" key="8">
    <source>
        <dbReference type="ARBA" id="ARBA00022989"/>
    </source>
</evidence>
<feature type="domain" description="SRCR" evidence="18">
    <location>
        <begin position="907"/>
        <end position="1007"/>
    </location>
</feature>
<evidence type="ECO:0000256" key="11">
    <source>
        <dbReference type="ARBA" id="ARBA00023170"/>
    </source>
</evidence>
<feature type="domain" description="SRCR" evidence="18">
    <location>
        <begin position="30"/>
        <end position="129"/>
    </location>
</feature>
<dbReference type="PROSITE" id="PS50287">
    <property type="entry name" value="SRCR_2"/>
    <property type="match status" value="11"/>
</dbReference>
<feature type="disulfide bond" evidence="16">
    <location>
        <begin position="976"/>
        <end position="986"/>
    </location>
</feature>
<evidence type="ECO:0000256" key="15">
    <source>
        <dbReference type="ARBA" id="ARBA00069168"/>
    </source>
</evidence>
<dbReference type="EMBL" id="AFYH01250732">
    <property type="status" value="NOT_ANNOTATED_CDS"/>
    <property type="molecule type" value="Genomic_DNA"/>
</dbReference>
<evidence type="ECO:0000256" key="14">
    <source>
        <dbReference type="ARBA" id="ARBA00064153"/>
    </source>
</evidence>
<evidence type="ECO:0000256" key="13">
    <source>
        <dbReference type="ARBA" id="ARBA00058074"/>
    </source>
</evidence>
<evidence type="ECO:0000256" key="5">
    <source>
        <dbReference type="ARBA" id="ARBA00022692"/>
    </source>
</evidence>
<name>H2ZTW5_LATCH</name>
<evidence type="ECO:0000256" key="9">
    <source>
        <dbReference type="ARBA" id="ARBA00023136"/>
    </source>
</evidence>
<feature type="disulfide bond" evidence="16">
    <location>
        <begin position="100"/>
        <end position="110"/>
    </location>
</feature>
<evidence type="ECO:0000259" key="18">
    <source>
        <dbReference type="PROSITE" id="PS50287"/>
    </source>
</evidence>
<feature type="disulfide bond" evidence="16">
    <location>
        <begin position="631"/>
        <end position="641"/>
    </location>
</feature>
<dbReference type="FunFam" id="3.10.250.10:FF:000002">
    <property type="entry name" value="Scavenger receptor cysteine-rich type 1 protein M130"/>
    <property type="match status" value="2"/>
</dbReference>
<feature type="disulfide bond" evidence="16">
    <location>
        <begin position="945"/>
        <end position="1006"/>
    </location>
</feature>
<evidence type="ECO:0000313" key="19">
    <source>
        <dbReference type="Ensembl" id="ENSLACP00000000836.1"/>
    </source>
</evidence>
<dbReference type="OMA" id="DCALEPW"/>
<dbReference type="GO" id="GO:0005576">
    <property type="term" value="C:extracellular region"/>
    <property type="evidence" value="ECO:0007669"/>
    <property type="project" value="UniProtKB-SubCell"/>
</dbReference>
<comment type="function">
    <text evidence="13">Binds to extracellular matrix proteins. Binds to pathogen-associated molecular patterns (PAMPs) present on the cell walls of Gram-positive and Gram-negative bacteria and fungi, behaving as a pattern recognition receptor (PRR). Induces bacterial and fungal aggregation and subsequent inhibition of PAMP-induced cytokine release. Does not possess intrinsic bactericidal activity. May play a role in the innate defense and homeostasis of certain epithelial surfaces.</text>
</comment>
<keyword evidence="10 16" id="KW-1015">Disulfide bond</keyword>
<feature type="disulfide bond" evidence="16">
    <location>
        <begin position="692"/>
        <end position="756"/>
    </location>
</feature>
<feature type="domain" description="SRCR" evidence="18">
    <location>
        <begin position="239"/>
        <end position="345"/>
    </location>
</feature>
<dbReference type="GeneTree" id="ENSGT00950000183145"/>
<evidence type="ECO:0000256" key="4">
    <source>
        <dbReference type="ARBA" id="ARBA00022525"/>
    </source>
</evidence>
<keyword evidence="5 17" id="KW-0812">Transmembrane</keyword>
<feature type="disulfide bond" evidence="16">
    <location>
        <begin position="419"/>
        <end position="429"/>
    </location>
</feature>
<dbReference type="EMBL" id="AFYH01250729">
    <property type="status" value="NOT_ANNOTATED_CDS"/>
    <property type="molecule type" value="Genomic_DNA"/>
</dbReference>
<feature type="disulfide bond" evidence="16">
    <location>
        <begin position="203"/>
        <end position="213"/>
    </location>
</feature>
<feature type="domain" description="SRCR" evidence="18">
    <location>
        <begin position="350"/>
        <end position="450"/>
    </location>
</feature>
<keyword evidence="11" id="KW-0675">Receptor</keyword>
<keyword evidence="6" id="KW-0732">Signal</keyword>
<keyword evidence="20" id="KW-1185">Reference proteome</keyword>
<dbReference type="FunFam" id="3.10.250.10:FF:000006">
    <property type="entry name" value="neurotrypsin isoform X2"/>
    <property type="match status" value="3"/>
</dbReference>
<dbReference type="SMART" id="SM00202">
    <property type="entry name" value="SR"/>
    <property type="match status" value="11"/>
</dbReference>
<dbReference type="EMBL" id="AFYH01250734">
    <property type="status" value="NOT_ANNOTATED_CDS"/>
    <property type="molecule type" value="Genomic_DNA"/>
</dbReference>
<evidence type="ECO:0000313" key="20">
    <source>
        <dbReference type="Proteomes" id="UP000008672"/>
    </source>
</evidence>
<feature type="domain" description="SRCR" evidence="18">
    <location>
        <begin position="562"/>
        <end position="662"/>
    </location>
</feature>
<feature type="transmembrane region" description="Helical" evidence="17">
    <location>
        <begin position="1249"/>
        <end position="1273"/>
    </location>
</feature>
<evidence type="ECO:0000256" key="7">
    <source>
        <dbReference type="ARBA" id="ARBA00022737"/>
    </source>
</evidence>
<keyword evidence="7" id="KW-0677">Repeat</keyword>
<feature type="disulfide bond" evidence="16">
    <location>
        <begin position="705"/>
        <end position="766"/>
    </location>
</feature>
<dbReference type="EMBL" id="AFYH01250731">
    <property type="status" value="NOT_ANNOTATED_CDS"/>
    <property type="molecule type" value="Genomic_DNA"/>
</dbReference>
<feature type="disulfide bond" evidence="16">
    <location>
        <begin position="1198"/>
        <end position="1208"/>
    </location>
</feature>
<dbReference type="EMBL" id="AFYH01250737">
    <property type="status" value="NOT_ANNOTATED_CDS"/>
    <property type="molecule type" value="Genomic_DNA"/>
</dbReference>
<dbReference type="InterPro" id="IPR036772">
    <property type="entry name" value="SRCR-like_dom_sf"/>
</dbReference>
<reference evidence="19" key="3">
    <citation type="submission" date="2025-09" db="UniProtKB">
        <authorList>
            <consortium name="Ensembl"/>
        </authorList>
    </citation>
    <scope>IDENTIFICATION</scope>
</reference>
<dbReference type="EMBL" id="AFYH01250735">
    <property type="status" value="NOT_ANNOTATED_CDS"/>
    <property type="molecule type" value="Genomic_DNA"/>
</dbReference>
<feature type="disulfide bond" evidence="16">
    <location>
        <begin position="1167"/>
        <end position="1228"/>
    </location>
</feature>
<feature type="disulfide bond" evidence="16">
    <location>
        <begin position="1154"/>
        <end position="1218"/>
    </location>
</feature>
<dbReference type="EMBL" id="AFYH01250738">
    <property type="status" value="NOT_ANNOTATED_CDS"/>
    <property type="molecule type" value="Genomic_DNA"/>
</dbReference>
<feature type="domain" description="SRCR" evidence="18">
    <location>
        <begin position="1129"/>
        <end position="1229"/>
    </location>
</feature>
<dbReference type="PANTHER" id="PTHR19331">
    <property type="entry name" value="SCAVENGER RECEPTOR DOMAIN-CONTAINING"/>
    <property type="match status" value="1"/>
</dbReference>
<sequence>LVTGRGTSLFGVGVFYLNGTGGRALKHKEVRLVSGPSPFSGRLEVKRHNSDWNTVCYGNFDLNDAKIVCKELGCMAVQSILKLQVETEEDGEIMNKTFQCKGDESHFSFCLWSEDKQCIDKAIVSITCYGYKGYRLVNGSDVCSGRVEIQHGDTWGTLCDHQWDLQDADVLCQQLHCGYAVNATTGAYFGEGQGHIWRDHYLCNGAEKTLSECPVFMAFRQCSHRNDAGVICSEEVGQIRLVDGETPCDGRVEVYNHGSWGRVQDNSWTSNDATVVCRQLNCGEAVRVYNSSRYGEGNSTIWLSRVKCDGREAHLWNCTLSHSNNPAMSKEKAPPIGEDVGVLCKENLKLRLVNGRGECEGRVEVYYNDTWGTVCDDSWDLADADVVCRQLRCGHAIHTRASAFFGSGSGKIWLDDLNCSGSESALWRCPSTEWGQHDCRHKEDAGVMCSEFKELRLASETRKCAGRLEMFYNGTWGSVCNNKMYRRTVNIICRQLNCGDSGTESATFGNIHGTGSGKRMLDEVACHGHESFMWQCPSSPWGEQNCGESEEAKITCLEYDKLRLVGGDTKCSGRLEVWYSGSWGTVCDDSWDLTDAEVVCRQLGCGAVESIPGEAEFGKGTGPIWLDDVSCRGKELVLQDCRSSPWGQHDCLHKEDVQVKCKESIVRLTGGSHVCSGRVEVQYKDRSWSKVCAEDFDFNAAKVVCRDLECGFPRLVVGTAELKEGVDQIFNYRFQCKGEESHLRHCTMSPITKQSCSHKNNLQLICSGYKNYRLVDGRNDCSGRVELQFRDTWGSVCDHEWDLQDADVLCQQSNCGYAIATPGGAAFGEGKGTIWADEFQCKGNESSLWECPIKPSRYHSCTHKNDAGVICSAGSEVHKLGPSSEISSKPINNNGELHAFCSENLKLRLANGRGECEGRVEVFYKGTWGTVCDDSWDLADANVVCRQLQCGHAIHARASAFFGSGSGKIWLDDLRCSGSESALWQCPSRRWGQHDCRHKEDAGVMCSDFKQLRLVSESEECSGKLEVFYNGSWGSVCYNNMNKGTADSFCRHLKCGHQKQITSVTVTDSKVRWLDNVKCYGHETFIWQCSSSRWGENRCTNSEIAQLTCSGKREKKCNDFFSLVEYDKLRLVGGETKCSGRLEVWYNRSWGTICDDSWDLTDAEVVCRQLGCGVAESIPGEAEFGKGTGHIWLDEVSCIGRELVLQDCRSSPWGQNDCSHKEDVQVKCKEFCILLSPALGKSASESQNWFTLPVIICIILGGLLFVVLVILGGQIQSQRLQKKEALVKRESSTAYYEAVYEEIDY</sequence>
<evidence type="ECO:0000256" key="6">
    <source>
        <dbReference type="ARBA" id="ARBA00022729"/>
    </source>
</evidence>
<dbReference type="PRINTS" id="PR00258">
    <property type="entry name" value="SPERACTRCPTR"/>
</dbReference>
<dbReference type="GO" id="GO:0005737">
    <property type="term" value="C:cytoplasm"/>
    <property type="evidence" value="ECO:0007669"/>
    <property type="project" value="UniProtKB-ARBA"/>
</dbReference>
<protein>
    <recommendedName>
        <fullName evidence="15">Soluble scavenger receptor cysteine-rich domain-containing protein SSC5D</fullName>
    </recommendedName>
</protein>
<feature type="disulfide bond" evidence="16">
    <location>
        <begin position="308"/>
        <end position="318"/>
    </location>
</feature>
<accession>H2ZTW5</accession>
<dbReference type="Pfam" id="PF00530">
    <property type="entry name" value="SRCR"/>
    <property type="match status" value="11"/>
</dbReference>
<dbReference type="HOGENOM" id="CLU_002555_0_0_1"/>
<feature type="disulfide bond" evidence="16">
    <location>
        <begin position="932"/>
        <end position="996"/>
    </location>
</feature>
<dbReference type="EMBL" id="AFYH01250736">
    <property type="status" value="NOT_ANNOTATED_CDS"/>
    <property type="molecule type" value="Genomic_DNA"/>
</dbReference>
<evidence type="ECO:0000256" key="2">
    <source>
        <dbReference type="ARBA" id="ARBA00004613"/>
    </source>
</evidence>
<dbReference type="FunFam" id="3.10.250.10:FF:000012">
    <property type="entry name" value="CD163 molecule like 1"/>
    <property type="match status" value="2"/>
</dbReference>
<keyword evidence="8 17" id="KW-1133">Transmembrane helix</keyword>
<feature type="domain" description="SRCR" evidence="18">
    <location>
        <begin position="666"/>
        <end position="767"/>
    </location>
</feature>
<organism evidence="19 20">
    <name type="scientific">Latimeria chalumnae</name>
    <name type="common">Coelacanth</name>
    <dbReference type="NCBI Taxonomy" id="7897"/>
    <lineage>
        <taxon>Eukaryota</taxon>
        <taxon>Metazoa</taxon>
        <taxon>Chordata</taxon>
        <taxon>Craniata</taxon>
        <taxon>Vertebrata</taxon>
        <taxon>Euteleostomi</taxon>
        <taxon>Coelacanthiformes</taxon>
        <taxon>Coelacanthidae</taxon>
        <taxon>Latimeria</taxon>
    </lineage>
</organism>
<comment type="caution">
    <text evidence="16">Lacks conserved residue(s) required for the propagation of feature annotation.</text>
</comment>
<feature type="domain" description="SRCR" evidence="18">
    <location>
        <begin position="1012"/>
        <end position="1110"/>
    </location>
</feature>
<dbReference type="Ensembl" id="ENSLACT00000000844.1">
    <property type="protein sequence ID" value="ENSLACP00000000836.1"/>
    <property type="gene ID" value="ENSLACG00000000750.1"/>
</dbReference>
<dbReference type="EMBL" id="AFYH01250730">
    <property type="status" value="NOT_ANNOTATED_CDS"/>
    <property type="molecule type" value="Genomic_DNA"/>
</dbReference>
<comment type="subunit">
    <text evidence="14">Interacts with LGALS1 and laminin.</text>
</comment>
<reference evidence="19" key="2">
    <citation type="submission" date="2025-08" db="UniProtKB">
        <authorList>
            <consortium name="Ensembl"/>
        </authorList>
    </citation>
    <scope>IDENTIFICATION</scope>
</reference>
<dbReference type="eggNOG" id="ENOG502QQ5W">
    <property type="taxonomic scope" value="Eukaryota"/>
</dbReference>
<proteinExistence type="predicted"/>
<feature type="disulfide bond" evidence="16">
    <location>
        <begin position="526"/>
        <end position="536"/>
    </location>
</feature>
<dbReference type="GO" id="GO:0005886">
    <property type="term" value="C:plasma membrane"/>
    <property type="evidence" value="ECO:0007669"/>
    <property type="project" value="UniProtKB-SubCell"/>
</dbReference>
<dbReference type="PROSITE" id="PS00420">
    <property type="entry name" value="SRCR_1"/>
    <property type="match status" value="2"/>
</dbReference>
<comment type="subcellular location">
    <subcellularLocation>
        <location evidence="1">Cell membrane</location>
        <topology evidence="1">Single-pass type I membrane protein</topology>
    </subcellularLocation>
    <subcellularLocation>
        <location evidence="2">Secreted</location>
    </subcellularLocation>
</comment>
<dbReference type="FunFam" id="3.10.250.10:FF:000007">
    <property type="entry name" value="Soluble scavenger receptor cysteine-rich domain-containing protein SSC5D"/>
    <property type="match status" value="1"/>
</dbReference>
<dbReference type="EMBL" id="AFYH01250733">
    <property type="status" value="NOT_ANNOTATED_CDS"/>
    <property type="molecule type" value="Genomic_DNA"/>
</dbReference>
<dbReference type="FunFam" id="3.10.250.10:FF:000009">
    <property type="entry name" value="WC1"/>
    <property type="match status" value="1"/>
</dbReference>
<feature type="disulfide bond" evidence="16">
    <location>
        <begin position="1079"/>
        <end position="1089"/>
    </location>
</feature>
<feature type="domain" description="SRCR" evidence="18">
    <location>
        <begin position="134"/>
        <end position="233"/>
    </location>
</feature>
<dbReference type="Proteomes" id="UP000008672">
    <property type="component" value="Unassembled WGS sequence"/>
</dbReference>
<evidence type="ECO:0000256" key="1">
    <source>
        <dbReference type="ARBA" id="ARBA00004251"/>
    </source>
</evidence>
<feature type="disulfide bond" evidence="16">
    <location>
        <begin position="600"/>
        <end position="661"/>
    </location>
</feature>
<reference evidence="20" key="1">
    <citation type="submission" date="2011-08" db="EMBL/GenBank/DDBJ databases">
        <title>The draft genome of Latimeria chalumnae.</title>
        <authorList>
            <person name="Di Palma F."/>
            <person name="Alfoldi J."/>
            <person name="Johnson J."/>
            <person name="Berlin A."/>
            <person name="Gnerre S."/>
            <person name="Jaffe D."/>
            <person name="MacCallum I."/>
            <person name="Young S."/>
            <person name="Walker B.J."/>
            <person name="Lander E."/>
            <person name="Lindblad-Toh K."/>
        </authorList>
    </citation>
    <scope>NUCLEOTIDE SEQUENCE [LARGE SCALE GENOMIC DNA]</scope>
    <source>
        <strain evidence="20">Wild caught</strain>
    </source>
</reference>
<keyword evidence="3" id="KW-1003">Cell membrane</keyword>
<keyword evidence="4" id="KW-0964">Secreted</keyword>
<evidence type="ECO:0000256" key="10">
    <source>
        <dbReference type="ARBA" id="ARBA00023157"/>
    </source>
</evidence>
<evidence type="ECO:0000256" key="17">
    <source>
        <dbReference type="SAM" id="Phobius"/>
    </source>
</evidence>
<dbReference type="PANTHER" id="PTHR19331:SF484">
    <property type="entry name" value="SRCR DOMAIN-CONTAINING PROTEIN"/>
    <property type="match status" value="1"/>
</dbReference>
<dbReference type="FunCoup" id="H2ZTW5">
    <property type="interactions" value="67"/>
</dbReference>
<dbReference type="FunFam" id="3.10.250.10:FF:000004">
    <property type="entry name" value="Scavenger receptor cysteine-rich type 1 protein M130"/>
    <property type="match status" value="1"/>
</dbReference>
<dbReference type="InterPro" id="IPR001190">
    <property type="entry name" value="SRCR"/>
</dbReference>